<comment type="caution">
    <text evidence="3">The sequence shown here is derived from an EMBL/GenBank/DDBJ whole genome shotgun (WGS) entry which is preliminary data.</text>
</comment>
<dbReference type="GO" id="GO:0016787">
    <property type="term" value="F:hydrolase activity"/>
    <property type="evidence" value="ECO:0007669"/>
    <property type="project" value="UniProtKB-KW"/>
</dbReference>
<dbReference type="Proteomes" id="UP000660262">
    <property type="component" value="Unassembled WGS sequence"/>
</dbReference>
<dbReference type="GO" id="GO:0005737">
    <property type="term" value="C:cytoplasm"/>
    <property type="evidence" value="ECO:0007669"/>
    <property type="project" value="TreeGrafter"/>
</dbReference>
<reference evidence="3" key="1">
    <citation type="submission" date="2020-10" db="EMBL/GenBank/DDBJ databases">
        <title>Unveiling of a novel bifunctional photoreceptor, Dualchrome1, isolated from a cosmopolitan green alga.</title>
        <authorList>
            <person name="Suzuki S."/>
            <person name="Kawachi M."/>
        </authorList>
    </citation>
    <scope>NUCLEOTIDE SEQUENCE</scope>
    <source>
        <strain evidence="3">NIES 2893</strain>
    </source>
</reference>
<gene>
    <name evidence="3" type="ORF">PPROV_001077500</name>
</gene>
<evidence type="ECO:0000256" key="1">
    <source>
        <dbReference type="ARBA" id="ARBA00022801"/>
    </source>
</evidence>
<dbReference type="EMBL" id="BNJQ01000038">
    <property type="protein sequence ID" value="GHP12048.1"/>
    <property type="molecule type" value="Genomic_DNA"/>
</dbReference>
<evidence type="ECO:0000313" key="3">
    <source>
        <dbReference type="EMBL" id="GHP12048.1"/>
    </source>
</evidence>
<evidence type="ECO:0000313" key="4">
    <source>
        <dbReference type="Proteomes" id="UP000660262"/>
    </source>
</evidence>
<dbReference type="AlphaFoldDB" id="A0A830HYG3"/>
<proteinExistence type="predicted"/>
<keyword evidence="1" id="KW-0378">Hydrolase</keyword>
<accession>A0A830HYG3</accession>
<dbReference type="InterPro" id="IPR050593">
    <property type="entry name" value="LovG"/>
</dbReference>
<organism evidence="3 4">
    <name type="scientific">Pycnococcus provasolii</name>
    <dbReference type="NCBI Taxonomy" id="41880"/>
    <lineage>
        <taxon>Eukaryota</taxon>
        <taxon>Viridiplantae</taxon>
        <taxon>Chlorophyta</taxon>
        <taxon>Pseudoscourfieldiophyceae</taxon>
        <taxon>Pseudoscourfieldiales</taxon>
        <taxon>Pycnococcaceae</taxon>
        <taxon>Pycnococcus</taxon>
    </lineage>
</organism>
<feature type="domain" description="Serine hydrolase" evidence="2">
    <location>
        <begin position="6"/>
        <end position="186"/>
    </location>
</feature>
<dbReference type="OrthoDB" id="414698at2759"/>
<dbReference type="SUPFAM" id="SSF53474">
    <property type="entry name" value="alpha/beta-Hydrolases"/>
    <property type="match status" value="1"/>
</dbReference>
<dbReference type="Pfam" id="PF03959">
    <property type="entry name" value="FSH1"/>
    <property type="match status" value="1"/>
</dbReference>
<dbReference type="Gene3D" id="3.40.50.1820">
    <property type="entry name" value="alpha/beta hydrolase"/>
    <property type="match status" value="1"/>
</dbReference>
<sequence length="197" mass="21178">MLGVAFHGKGGSGKGFESNIKELTSEIDTITSWRYPDGTSVLDEGCYAWWEPSEMRSFESDVWVGADKAIDVACEAADGASVLFGFSQGAMLIGCLLAEKRMPESVKACVLVGGAWCRPYSNGLGELVQWRLGPKSKTYQSPKLLHIISAQDRVNPPSSAMMLQAAVGGDIVYHAGGHVVPLDKKDAIAAWVRQNAE</sequence>
<name>A0A830HYG3_9CHLO</name>
<dbReference type="PANTHER" id="PTHR48070:SF6">
    <property type="entry name" value="ESTERASE OVCA2"/>
    <property type="match status" value="1"/>
</dbReference>
<dbReference type="InterPro" id="IPR005645">
    <property type="entry name" value="FSH-like_dom"/>
</dbReference>
<protein>
    <recommendedName>
        <fullName evidence="2">Serine hydrolase domain-containing protein</fullName>
    </recommendedName>
</protein>
<dbReference type="GO" id="GO:0005634">
    <property type="term" value="C:nucleus"/>
    <property type="evidence" value="ECO:0007669"/>
    <property type="project" value="TreeGrafter"/>
</dbReference>
<keyword evidence="4" id="KW-1185">Reference proteome</keyword>
<dbReference type="PANTHER" id="PTHR48070">
    <property type="entry name" value="ESTERASE OVCA2"/>
    <property type="match status" value="1"/>
</dbReference>
<evidence type="ECO:0000259" key="2">
    <source>
        <dbReference type="Pfam" id="PF03959"/>
    </source>
</evidence>
<dbReference type="InterPro" id="IPR029058">
    <property type="entry name" value="AB_hydrolase_fold"/>
</dbReference>